<dbReference type="AlphaFoldDB" id="A0AAV8WBR9"/>
<feature type="transmembrane region" description="Helical" evidence="17">
    <location>
        <begin position="552"/>
        <end position="577"/>
    </location>
</feature>
<keyword evidence="6" id="KW-0029">Amino-acid transport</keyword>
<gene>
    <name evidence="18" type="ORF">NQ315_001679</name>
</gene>
<feature type="transmembrane region" description="Helical" evidence="17">
    <location>
        <begin position="685"/>
        <end position="703"/>
    </location>
</feature>
<keyword evidence="11" id="KW-0325">Glycoprotein</keyword>
<evidence type="ECO:0000256" key="14">
    <source>
        <dbReference type="PIRSR" id="PIRSR600175-1"/>
    </source>
</evidence>
<feature type="transmembrane region" description="Helical" evidence="17">
    <location>
        <begin position="406"/>
        <end position="432"/>
    </location>
</feature>
<dbReference type="GO" id="GO:0089718">
    <property type="term" value="P:amino acid import across plasma membrane"/>
    <property type="evidence" value="ECO:0007669"/>
    <property type="project" value="TreeGrafter"/>
</dbReference>
<keyword evidence="8 14" id="KW-0915">Sodium</keyword>
<comment type="caution">
    <text evidence="18">The sequence shown here is derived from an EMBL/GenBank/DDBJ whole genome shotgun (WGS) entry which is preliminary data.</text>
</comment>
<feature type="transmembrane region" description="Helical" evidence="17">
    <location>
        <begin position="965"/>
        <end position="987"/>
    </location>
</feature>
<feature type="region of interest" description="Disordered" evidence="16">
    <location>
        <begin position="1"/>
        <end position="43"/>
    </location>
</feature>
<dbReference type="InterPro" id="IPR000175">
    <property type="entry name" value="Na/ntran_symport"/>
</dbReference>
<dbReference type="PROSITE" id="PS00610">
    <property type="entry name" value="NA_NEUROTRAN_SYMP_1"/>
    <property type="match status" value="2"/>
</dbReference>
<feature type="binding site" evidence="14">
    <location>
        <position position="698"/>
    </location>
    <ligand>
        <name>Na(+)</name>
        <dbReference type="ChEBI" id="CHEBI:29101"/>
        <label>1</label>
    </ligand>
</feature>
<feature type="transmembrane region" description="Helical" evidence="17">
    <location>
        <begin position="1066"/>
        <end position="1085"/>
    </location>
</feature>
<evidence type="ECO:0000256" key="3">
    <source>
        <dbReference type="ARBA" id="ARBA00022448"/>
    </source>
</evidence>
<feature type="transmembrane region" description="Helical" evidence="17">
    <location>
        <begin position="929"/>
        <end position="953"/>
    </location>
</feature>
<sequence>MPENPAFDKEAIELHKQDNEKQDNKDENNVATPPIEFSSGPEDQIEDRAQWGNSIEFLMSCIAMNVGLGNIWRFPFVAYENGGGAFLIPYILVLIFLGRPMYYLEMCLGQFCSRGNVKMFESLAPVLKGRKNLYSLTSHCVGYGQLIGTICVATYYCSLMAITLFYLVHSFTADLPWSECDPAWDNHTLVENVTCIASKSEREVNLTNTISSAELWFRIEVLKEESDLSHGIGLPEWRLTLCLFVSWLITFSVCAKGVQTSGKASYFLAIFPYIILGALLIRAVTLNGSGTGILYFVQPKWEKLLSAKVWYNAVTQCFFSLNIGFGSVTMYASYNAFRHDVYRDAMVVTTLDTCTSFLAGLIIFGILGNLAYKMDVEVSEVVKSGGTGLAFISYPEAIARFEAVPWLFAILFFFMLFVLGVGSLVALKGCAFTVVMDSFPHLKIWHVSLATAICGFLVGLFYITPGGQWIFTMVDFFGGTVIFYVLTIIEIISVMWWYGLENVCLDIEYMLKRKPGIYWRLCWFIITPLILLVVFVYFVVTLEELTYEGKSYPSYIIVWGWVILGIGVLQPPLWIVIEIFRRQDEDGWKPAAKSLFLHETWGPKDLNRNKRWQEFKAKQKHIRELKNRNWIVDKLCILSNGLDNPSFEKGPNDLENGNGQAIPAKNEEEDDDGPDRVTWGNGLEFLMSCIAMSVGLGNIWRFPFIANRNGGGAFLIPYIIILTVIGRPLYYMEMALGQFSSRGNVKMYEKLSPVLKAIGYGQLIGSTCVATYYCCLMAITLFYFVNSFTSDFPWATCQDSWDDYLDKRNLTCVNATNNQLNMSEITGNTISSSEMYFRREVLKEIDDISDGIGFPEWRLTLFLLLSWFVTFLVSIRGVKSSGKASYFLALFPYVIMIALLIRAATLDGAADGMYYFIETDWSRLADADVWYAAVTQCFFSLNVGFGSIIMFSSYNSFSHNINRDALVVTTLDTFTSLLSGVTIFGILGNLAYEMGEHPSQVVSAGGGTGLAFISYPDAISKFTFVPWLFAILFFFMLFVLGVGSLVALQSTLNTAISDAFPSVKTWVVSCGTAICCFLVGLMYVTPGGQYMLDMVDHFGGTFIIFVFVIFEVTAVTWLYGIDNFCLDLEYMTKRKVGIYWRLCWGVIMPVLLIVIFVYFLVRLEPLRYGIDSLIYPDGVIAIGWCILGAGVVQAIGWLIYYLHANREYPNVIRETFSTKTWAPEGLKRTESWKGFKENIFSRRYKRGNWFQRKGRILIGKS</sequence>
<evidence type="ECO:0000256" key="10">
    <source>
        <dbReference type="ARBA" id="ARBA00023136"/>
    </source>
</evidence>
<keyword evidence="10 17" id="KW-0472">Membrane</keyword>
<evidence type="ECO:0000256" key="15">
    <source>
        <dbReference type="RuleBase" id="RU003732"/>
    </source>
</evidence>
<feature type="transmembrane region" description="Helical" evidence="17">
    <location>
        <begin position="521"/>
        <end position="540"/>
    </location>
</feature>
<protein>
    <recommendedName>
        <fullName evidence="15">Transporter</fullName>
    </recommendedName>
</protein>
<evidence type="ECO:0000256" key="16">
    <source>
        <dbReference type="SAM" id="MobiDB-lite"/>
    </source>
</evidence>
<keyword evidence="4 15" id="KW-0812">Transmembrane</keyword>
<feature type="transmembrane region" description="Helical" evidence="17">
    <location>
        <begin position="345"/>
        <end position="367"/>
    </location>
</feature>
<keyword evidence="3 15" id="KW-0813">Transport</keyword>
<feature type="transmembrane region" description="Helical" evidence="17">
    <location>
        <begin position="476"/>
        <end position="500"/>
    </location>
</feature>
<dbReference type="GO" id="GO:0046872">
    <property type="term" value="F:metal ion binding"/>
    <property type="evidence" value="ECO:0007669"/>
    <property type="project" value="UniProtKB-KW"/>
</dbReference>
<feature type="binding site" evidence="14">
    <location>
        <position position="694"/>
    </location>
    <ligand>
        <name>Na(+)</name>
        <dbReference type="ChEBI" id="CHEBI:29101"/>
        <label>1</label>
    </ligand>
</feature>
<feature type="transmembrane region" description="Helical" evidence="17">
    <location>
        <begin position="757"/>
        <end position="785"/>
    </location>
</feature>
<evidence type="ECO:0000256" key="9">
    <source>
        <dbReference type="ARBA" id="ARBA00023065"/>
    </source>
</evidence>
<feature type="transmembrane region" description="Helical" evidence="17">
    <location>
        <begin position="887"/>
        <end position="909"/>
    </location>
</feature>
<feature type="transmembrane region" description="Helical" evidence="17">
    <location>
        <begin position="84"/>
        <end position="104"/>
    </location>
</feature>
<feature type="transmembrane region" description="Helical" evidence="17">
    <location>
        <begin position="1024"/>
        <end position="1046"/>
    </location>
</feature>
<feature type="transmembrane region" description="Helical" evidence="17">
    <location>
        <begin position="444"/>
        <end position="464"/>
    </location>
</feature>
<evidence type="ECO:0000256" key="11">
    <source>
        <dbReference type="ARBA" id="ARBA00023180"/>
    </source>
</evidence>
<evidence type="ECO:0000256" key="13">
    <source>
        <dbReference type="ARBA" id="ARBA00037785"/>
    </source>
</evidence>
<proteinExistence type="inferred from homology"/>
<keyword evidence="9" id="KW-0406">Ion transport</keyword>
<evidence type="ECO:0000256" key="7">
    <source>
        <dbReference type="ARBA" id="ARBA00022989"/>
    </source>
</evidence>
<reference evidence="18 19" key="1">
    <citation type="journal article" date="2023" name="Insect Mol. Biol.">
        <title>Genome sequencing provides insights into the evolution of gene families encoding plant cell wall-degrading enzymes in longhorned beetles.</title>
        <authorList>
            <person name="Shin N.R."/>
            <person name="Okamura Y."/>
            <person name="Kirsch R."/>
            <person name="Pauchet Y."/>
        </authorList>
    </citation>
    <scope>NUCLEOTIDE SEQUENCE [LARGE SCALE GENOMIC DNA]</scope>
    <source>
        <strain evidence="18">EAD_L_NR</strain>
    </source>
</reference>
<accession>A0AAV8WBR9</accession>
<evidence type="ECO:0000256" key="2">
    <source>
        <dbReference type="ARBA" id="ARBA00006459"/>
    </source>
</evidence>
<feature type="transmembrane region" description="Helical" evidence="17">
    <location>
        <begin position="140"/>
        <end position="168"/>
    </location>
</feature>
<dbReference type="GO" id="GO:0005886">
    <property type="term" value="C:plasma membrane"/>
    <property type="evidence" value="ECO:0007669"/>
    <property type="project" value="TreeGrafter"/>
</dbReference>
<feature type="compositionally biased region" description="Basic and acidic residues" evidence="16">
    <location>
        <begin position="1"/>
        <end position="28"/>
    </location>
</feature>
<dbReference type="Pfam" id="PF00209">
    <property type="entry name" value="SNF"/>
    <property type="match status" value="2"/>
</dbReference>
<keyword evidence="12" id="KW-0739">Sodium transport</keyword>
<feature type="transmembrane region" description="Helical" evidence="17">
    <location>
        <begin position="1181"/>
        <end position="1203"/>
    </location>
</feature>
<evidence type="ECO:0000256" key="12">
    <source>
        <dbReference type="ARBA" id="ARBA00023201"/>
    </source>
</evidence>
<dbReference type="PANTHER" id="PTHR11616:SF321">
    <property type="entry name" value="SODIUM-DEPENDENT NUTRIENT AMINO ACID TRANSPORTER 1-RELATED"/>
    <property type="match status" value="1"/>
</dbReference>
<evidence type="ECO:0000256" key="8">
    <source>
        <dbReference type="ARBA" id="ARBA00023053"/>
    </source>
</evidence>
<comment type="similarity">
    <text evidence="2 15">Belongs to the sodium:neurotransmitter symporter (SNF) (TC 2.A.22) family.</text>
</comment>
<keyword evidence="19" id="KW-1185">Reference proteome</keyword>
<keyword evidence="5 15" id="KW-0769">Symport</keyword>
<keyword evidence="14" id="KW-0479">Metal-binding</keyword>
<dbReference type="GO" id="GO:0005283">
    <property type="term" value="F:amino acid:sodium symporter activity"/>
    <property type="evidence" value="ECO:0007669"/>
    <property type="project" value="TreeGrafter"/>
</dbReference>
<feature type="transmembrane region" description="Helical" evidence="17">
    <location>
        <begin position="270"/>
        <end position="297"/>
    </location>
</feature>
<evidence type="ECO:0000256" key="1">
    <source>
        <dbReference type="ARBA" id="ARBA00004141"/>
    </source>
</evidence>
<evidence type="ECO:0000256" key="5">
    <source>
        <dbReference type="ARBA" id="ARBA00022847"/>
    </source>
</evidence>
<feature type="transmembrane region" description="Helical" evidence="17">
    <location>
        <begin position="715"/>
        <end position="736"/>
    </location>
</feature>
<dbReference type="EMBL" id="JANEYG010000005">
    <property type="protein sequence ID" value="KAJ8923126.1"/>
    <property type="molecule type" value="Genomic_DNA"/>
</dbReference>
<evidence type="ECO:0000256" key="4">
    <source>
        <dbReference type="ARBA" id="ARBA00022692"/>
    </source>
</evidence>
<comment type="subcellular location">
    <subcellularLocation>
        <location evidence="1">Membrane</location>
        <topology evidence="1">Multi-pass membrane protein</topology>
    </subcellularLocation>
</comment>
<keyword evidence="7 17" id="KW-1133">Transmembrane helix</keyword>
<evidence type="ECO:0000313" key="19">
    <source>
        <dbReference type="Proteomes" id="UP001159042"/>
    </source>
</evidence>
<evidence type="ECO:0000313" key="18">
    <source>
        <dbReference type="EMBL" id="KAJ8923126.1"/>
    </source>
</evidence>
<feature type="transmembrane region" description="Helical" evidence="17">
    <location>
        <begin position="1142"/>
        <end position="1161"/>
    </location>
</feature>
<dbReference type="GO" id="GO:0015179">
    <property type="term" value="F:L-amino acid transmembrane transporter activity"/>
    <property type="evidence" value="ECO:0007669"/>
    <property type="project" value="TreeGrafter"/>
</dbReference>
<feature type="binding site" evidence="14">
    <location>
        <position position="940"/>
    </location>
    <ligand>
        <name>Na(+)</name>
        <dbReference type="ChEBI" id="CHEBI:29101"/>
        <label>1</label>
    </ligand>
</feature>
<name>A0AAV8WBR9_9CUCU</name>
<comment type="function">
    <text evidence="13">Unusual broad substrate spectrum amino acid:sodium cotransporter that promotes absorption of the D isomers of essential amino acids. Neutral amino acids are the preferred substrates, especially methionine and phenylalanine.</text>
</comment>
<dbReference type="Proteomes" id="UP001159042">
    <property type="component" value="Unassembled WGS sequence"/>
</dbReference>
<evidence type="ECO:0000256" key="17">
    <source>
        <dbReference type="SAM" id="Phobius"/>
    </source>
</evidence>
<feature type="binding site" evidence="14">
    <location>
        <position position="1040"/>
    </location>
    <ligand>
        <name>Na(+)</name>
        <dbReference type="ChEBI" id="CHEBI:29101"/>
        <label>1</label>
    </ligand>
</feature>
<feature type="binding site" evidence="14">
    <location>
        <position position="1044"/>
    </location>
    <ligand>
        <name>Na(+)</name>
        <dbReference type="ChEBI" id="CHEBI:29101"/>
        <label>1</label>
    </ligand>
</feature>
<evidence type="ECO:0000256" key="6">
    <source>
        <dbReference type="ARBA" id="ARBA00022970"/>
    </source>
</evidence>
<dbReference type="CDD" id="cd10324">
    <property type="entry name" value="SLC6sbd"/>
    <property type="match status" value="2"/>
</dbReference>
<feature type="transmembrane region" description="Helical" evidence="17">
    <location>
        <begin position="1097"/>
        <end position="1121"/>
    </location>
</feature>
<feature type="transmembrane region" description="Helical" evidence="17">
    <location>
        <begin position="309"/>
        <end position="333"/>
    </location>
</feature>
<organism evidence="18 19">
    <name type="scientific">Exocentrus adspersus</name>
    <dbReference type="NCBI Taxonomy" id="1586481"/>
    <lineage>
        <taxon>Eukaryota</taxon>
        <taxon>Metazoa</taxon>
        <taxon>Ecdysozoa</taxon>
        <taxon>Arthropoda</taxon>
        <taxon>Hexapoda</taxon>
        <taxon>Insecta</taxon>
        <taxon>Pterygota</taxon>
        <taxon>Neoptera</taxon>
        <taxon>Endopterygota</taxon>
        <taxon>Coleoptera</taxon>
        <taxon>Polyphaga</taxon>
        <taxon>Cucujiformia</taxon>
        <taxon>Chrysomeloidea</taxon>
        <taxon>Cerambycidae</taxon>
        <taxon>Lamiinae</taxon>
        <taxon>Acanthocinini</taxon>
        <taxon>Exocentrus</taxon>
    </lineage>
</organism>
<dbReference type="SUPFAM" id="SSF161070">
    <property type="entry name" value="SNF-like"/>
    <property type="match status" value="2"/>
</dbReference>
<dbReference type="PROSITE" id="PS50267">
    <property type="entry name" value="NA_NEUROTRAN_SYMP_3"/>
    <property type="match status" value="2"/>
</dbReference>
<dbReference type="PANTHER" id="PTHR11616">
    <property type="entry name" value="SODIUM/CHLORIDE DEPENDENT TRANSPORTER"/>
    <property type="match status" value="1"/>
</dbReference>
<feature type="transmembrane region" description="Helical" evidence="17">
    <location>
        <begin position="857"/>
        <end position="875"/>
    </location>
</feature>
<dbReference type="PRINTS" id="PR00176">
    <property type="entry name" value="NANEUSMPORT"/>
</dbReference>
<feature type="transmembrane region" description="Helical" evidence="17">
    <location>
        <begin position="237"/>
        <end position="258"/>
    </location>
</feature>
<feature type="region of interest" description="Disordered" evidence="16">
    <location>
        <begin position="647"/>
        <end position="674"/>
    </location>
</feature>
<dbReference type="InterPro" id="IPR037272">
    <property type="entry name" value="SNS_sf"/>
</dbReference>